<protein>
    <submittedName>
        <fullName evidence="2">Uncharacterized protein</fullName>
    </submittedName>
</protein>
<dbReference type="PANTHER" id="PTHR33067">
    <property type="entry name" value="RNA-DIRECTED DNA POLYMERASE-RELATED"/>
    <property type="match status" value="1"/>
</dbReference>
<feature type="region of interest" description="Disordered" evidence="1">
    <location>
        <begin position="147"/>
        <end position="202"/>
    </location>
</feature>
<dbReference type="PANTHER" id="PTHR33067:SF9">
    <property type="entry name" value="RNA-DIRECTED DNA POLYMERASE"/>
    <property type="match status" value="1"/>
</dbReference>
<organism evidence="2">
    <name type="scientific">Tanacetum cinerariifolium</name>
    <name type="common">Dalmatian daisy</name>
    <name type="synonym">Chrysanthemum cinerariifolium</name>
    <dbReference type="NCBI Taxonomy" id="118510"/>
    <lineage>
        <taxon>Eukaryota</taxon>
        <taxon>Viridiplantae</taxon>
        <taxon>Streptophyta</taxon>
        <taxon>Embryophyta</taxon>
        <taxon>Tracheophyta</taxon>
        <taxon>Spermatophyta</taxon>
        <taxon>Magnoliopsida</taxon>
        <taxon>eudicotyledons</taxon>
        <taxon>Gunneridae</taxon>
        <taxon>Pentapetalae</taxon>
        <taxon>asterids</taxon>
        <taxon>campanulids</taxon>
        <taxon>Asterales</taxon>
        <taxon>Asteraceae</taxon>
        <taxon>Asteroideae</taxon>
        <taxon>Anthemideae</taxon>
        <taxon>Anthemidinae</taxon>
        <taxon>Tanacetum</taxon>
    </lineage>
</organism>
<accession>A0A6L2N646</accession>
<evidence type="ECO:0000256" key="1">
    <source>
        <dbReference type="SAM" id="MobiDB-lite"/>
    </source>
</evidence>
<name>A0A6L2N646_TANCI</name>
<dbReference type="AlphaFoldDB" id="A0A6L2N646"/>
<reference evidence="2" key="1">
    <citation type="journal article" date="2019" name="Sci. Rep.">
        <title>Draft genome of Tanacetum cinerariifolium, the natural source of mosquito coil.</title>
        <authorList>
            <person name="Yamashiro T."/>
            <person name="Shiraishi A."/>
            <person name="Satake H."/>
            <person name="Nakayama K."/>
        </authorList>
    </citation>
    <scope>NUCLEOTIDE SEQUENCE</scope>
</reference>
<proteinExistence type="predicted"/>
<feature type="compositionally biased region" description="Polar residues" evidence="1">
    <location>
        <begin position="170"/>
        <end position="182"/>
    </location>
</feature>
<sequence length="366" mass="42079">MDQLQTVMKIKTRQTKEPKQTLEDEFKDLHLNLLVLKVIAHALMYNAILGKYVKSLELGKNGLVDGTKFYHIGKVRDVEVHIGRLKLLNEFYVIDMKKDPETLLLVERGFLATDNAVIDYRKAKIVVGEGITRLIFRVKGIKLGNGYDKKGQKSKQNRTKPETKQKARKSQQSEVNKKSNLIISKPKKPKSQRETKVKKQKKDDEDERLLSIFKQIHINLPFLEAMIHMLKGAKVLKDLLSHKEKLEKAASLVKLSEERSAIIQKILEMDKDELVPIILGRPFLTTARVVIDVHEGKLSLTVESETVEVEEDEDSNEVKAVSFYPRTEPVELFEWKASENRLKPSSIEPPKLELKELPKHIEYAFL</sequence>
<comment type="caution">
    <text evidence="2">The sequence shown here is derived from an EMBL/GenBank/DDBJ whole genome shotgun (WGS) entry which is preliminary data.</text>
</comment>
<evidence type="ECO:0000313" key="2">
    <source>
        <dbReference type="EMBL" id="GEU81638.1"/>
    </source>
</evidence>
<dbReference type="EMBL" id="BKCJ010008325">
    <property type="protein sequence ID" value="GEU81638.1"/>
    <property type="molecule type" value="Genomic_DNA"/>
</dbReference>
<feature type="compositionally biased region" description="Basic and acidic residues" evidence="1">
    <location>
        <begin position="191"/>
        <end position="202"/>
    </location>
</feature>
<gene>
    <name evidence="2" type="ORF">Tci_053616</name>
</gene>